<organism evidence="2 3">
    <name type="scientific">Rhizocola hellebori</name>
    <dbReference type="NCBI Taxonomy" id="1392758"/>
    <lineage>
        <taxon>Bacteria</taxon>
        <taxon>Bacillati</taxon>
        <taxon>Actinomycetota</taxon>
        <taxon>Actinomycetes</taxon>
        <taxon>Micromonosporales</taxon>
        <taxon>Micromonosporaceae</taxon>
        <taxon>Rhizocola</taxon>
    </lineage>
</organism>
<feature type="transmembrane region" description="Helical" evidence="1">
    <location>
        <begin position="36"/>
        <end position="56"/>
    </location>
</feature>
<reference evidence="2" key="1">
    <citation type="submission" date="2021-01" db="EMBL/GenBank/DDBJ databases">
        <title>Whole genome shotgun sequence of Rhizocola hellebori NBRC 109834.</title>
        <authorList>
            <person name="Komaki H."/>
            <person name="Tamura T."/>
        </authorList>
    </citation>
    <scope>NUCLEOTIDE SEQUENCE</scope>
    <source>
        <strain evidence="2">NBRC 109834</strain>
    </source>
</reference>
<feature type="transmembrane region" description="Helical" evidence="1">
    <location>
        <begin position="62"/>
        <end position="83"/>
    </location>
</feature>
<evidence type="ECO:0000313" key="3">
    <source>
        <dbReference type="Proteomes" id="UP000612899"/>
    </source>
</evidence>
<dbReference type="SUPFAM" id="SSF103473">
    <property type="entry name" value="MFS general substrate transporter"/>
    <property type="match status" value="1"/>
</dbReference>
<keyword evidence="1" id="KW-1133">Transmembrane helix</keyword>
<keyword evidence="1" id="KW-0812">Transmembrane</keyword>
<dbReference type="InterPro" id="IPR036259">
    <property type="entry name" value="MFS_trans_sf"/>
</dbReference>
<dbReference type="EMBL" id="BONY01000004">
    <property type="protein sequence ID" value="GIH02880.1"/>
    <property type="molecule type" value="Genomic_DNA"/>
</dbReference>
<evidence type="ECO:0000256" key="1">
    <source>
        <dbReference type="SAM" id="Phobius"/>
    </source>
</evidence>
<proteinExistence type="predicted"/>
<sequence>MLRARHAAITAATLSGLLGILSVTGRLATAGLSKRIGVAGVTAAVFAVQAIGAAALPFLRGAITGAAACVVAFGLAFGVATIARRPSSPTATAPASTQPSPAS</sequence>
<dbReference type="Proteomes" id="UP000612899">
    <property type="component" value="Unassembled WGS sequence"/>
</dbReference>
<gene>
    <name evidence="2" type="ORF">Rhe02_09470</name>
</gene>
<dbReference type="AlphaFoldDB" id="A0A8J3Q2Y0"/>
<keyword evidence="3" id="KW-1185">Reference proteome</keyword>
<protein>
    <recommendedName>
        <fullName evidence="4">MFS transporter</fullName>
    </recommendedName>
</protein>
<name>A0A8J3Q2Y0_9ACTN</name>
<evidence type="ECO:0000313" key="2">
    <source>
        <dbReference type="EMBL" id="GIH02880.1"/>
    </source>
</evidence>
<accession>A0A8J3Q2Y0</accession>
<keyword evidence="1" id="KW-0472">Membrane</keyword>
<comment type="caution">
    <text evidence="2">The sequence shown here is derived from an EMBL/GenBank/DDBJ whole genome shotgun (WGS) entry which is preliminary data.</text>
</comment>
<evidence type="ECO:0008006" key="4">
    <source>
        <dbReference type="Google" id="ProtNLM"/>
    </source>
</evidence>